<feature type="compositionally biased region" description="Basic and acidic residues" evidence="1">
    <location>
        <begin position="8"/>
        <end position="32"/>
    </location>
</feature>
<keyword evidence="3" id="KW-1185">Reference proteome</keyword>
<name>A0A672YQW5_9TELE</name>
<reference evidence="2" key="3">
    <citation type="submission" date="2025-09" db="UniProtKB">
        <authorList>
            <consortium name="Ensembl"/>
        </authorList>
    </citation>
    <scope>IDENTIFICATION</scope>
</reference>
<evidence type="ECO:0000256" key="1">
    <source>
        <dbReference type="SAM" id="MobiDB-lite"/>
    </source>
</evidence>
<dbReference type="AlphaFoldDB" id="A0A672YQW5"/>
<protein>
    <submittedName>
        <fullName evidence="2">Uncharacterized protein</fullName>
    </submittedName>
</protein>
<dbReference type="Ensembl" id="ENSSORT00005007179.1">
    <property type="protein sequence ID" value="ENSSORP00005006917.1"/>
    <property type="gene ID" value="ENSSORG00005004006.1"/>
</dbReference>
<sequence length="128" mass="14516">MLRQVLRGPEDLLPRAGPVRREPPGVLRRGEPARAQTQPGQDRREPGDSLFPVNRSKHALYSDLQTPGRYGRVIVTTRKGSVLDPVHLDHTEGTQKFSHLLLKTCAQMINLVGQQVFYTYYPLKHAHK</sequence>
<dbReference type="InParanoid" id="A0A672YQW5"/>
<evidence type="ECO:0000313" key="3">
    <source>
        <dbReference type="Proteomes" id="UP000472271"/>
    </source>
</evidence>
<proteinExistence type="predicted"/>
<evidence type="ECO:0000313" key="2">
    <source>
        <dbReference type="Ensembl" id="ENSSORP00005006917.1"/>
    </source>
</evidence>
<reference evidence="2" key="2">
    <citation type="submission" date="2025-08" db="UniProtKB">
        <authorList>
            <consortium name="Ensembl"/>
        </authorList>
    </citation>
    <scope>IDENTIFICATION</scope>
</reference>
<feature type="region of interest" description="Disordered" evidence="1">
    <location>
        <begin position="1"/>
        <end position="53"/>
    </location>
</feature>
<dbReference type="Proteomes" id="UP000472271">
    <property type="component" value="Chromosome 20"/>
</dbReference>
<accession>A0A672YQW5</accession>
<organism evidence="2 3">
    <name type="scientific">Sphaeramia orbicularis</name>
    <name type="common">orbiculate cardinalfish</name>
    <dbReference type="NCBI Taxonomy" id="375764"/>
    <lineage>
        <taxon>Eukaryota</taxon>
        <taxon>Metazoa</taxon>
        <taxon>Chordata</taxon>
        <taxon>Craniata</taxon>
        <taxon>Vertebrata</taxon>
        <taxon>Euteleostomi</taxon>
        <taxon>Actinopterygii</taxon>
        <taxon>Neopterygii</taxon>
        <taxon>Teleostei</taxon>
        <taxon>Neoteleostei</taxon>
        <taxon>Acanthomorphata</taxon>
        <taxon>Gobiaria</taxon>
        <taxon>Kurtiformes</taxon>
        <taxon>Apogonoidei</taxon>
        <taxon>Apogonidae</taxon>
        <taxon>Apogoninae</taxon>
        <taxon>Sphaeramia</taxon>
    </lineage>
</organism>
<reference evidence="2" key="1">
    <citation type="submission" date="2019-06" db="EMBL/GenBank/DDBJ databases">
        <authorList>
            <consortium name="Wellcome Sanger Institute Data Sharing"/>
        </authorList>
    </citation>
    <scope>NUCLEOTIDE SEQUENCE [LARGE SCALE GENOMIC DNA]</scope>
</reference>